<dbReference type="Proteomes" id="UP001612741">
    <property type="component" value="Unassembled WGS sequence"/>
</dbReference>
<dbReference type="PANTHER" id="PTHR45900:SF1">
    <property type="entry name" value="MITOCHONDRIAL DNA REPAIR PROTEIN RECA HOMOLOG-RELATED"/>
    <property type="match status" value="1"/>
</dbReference>
<evidence type="ECO:0000256" key="2">
    <source>
        <dbReference type="ARBA" id="ARBA00015553"/>
    </source>
</evidence>
<evidence type="ECO:0000259" key="9">
    <source>
        <dbReference type="PROSITE" id="PS50163"/>
    </source>
</evidence>
<keyword evidence="11" id="KW-1185">Reference proteome</keyword>
<dbReference type="SUPFAM" id="SSF52540">
    <property type="entry name" value="P-loop containing nucleoside triphosphate hydrolases"/>
    <property type="match status" value="1"/>
</dbReference>
<evidence type="ECO:0000313" key="10">
    <source>
        <dbReference type="EMBL" id="MFI6495932.1"/>
    </source>
</evidence>
<dbReference type="InterPro" id="IPR023400">
    <property type="entry name" value="RecA_C_sf"/>
</dbReference>
<dbReference type="PANTHER" id="PTHR45900">
    <property type="entry name" value="RECA"/>
    <property type="match status" value="1"/>
</dbReference>
<evidence type="ECO:0000256" key="6">
    <source>
        <dbReference type="ARBA" id="ARBA00023172"/>
    </source>
</evidence>
<evidence type="ECO:0000256" key="1">
    <source>
        <dbReference type="ARBA" id="ARBA00009391"/>
    </source>
</evidence>
<evidence type="ECO:0000256" key="8">
    <source>
        <dbReference type="ARBA" id="ARBA00033319"/>
    </source>
</evidence>
<comment type="caution">
    <text evidence="10">The sequence shown here is derived from an EMBL/GenBank/DDBJ whole genome shotgun (WGS) entry which is preliminary data.</text>
</comment>
<dbReference type="PROSITE" id="PS50163">
    <property type="entry name" value="RECA_3"/>
    <property type="match status" value="1"/>
</dbReference>
<dbReference type="PRINTS" id="PR00142">
    <property type="entry name" value="RECA"/>
</dbReference>
<dbReference type="InterPro" id="IPR013765">
    <property type="entry name" value="DNA_recomb/repair_RecA"/>
</dbReference>
<dbReference type="RefSeq" id="WP_397077738.1">
    <property type="nucleotide sequence ID" value="NZ_JBITGY010000001.1"/>
</dbReference>
<protein>
    <recommendedName>
        <fullName evidence="2">Protein RecA</fullName>
    </recommendedName>
    <alternativeName>
        <fullName evidence="8">Recombinase A</fullName>
    </alternativeName>
</protein>
<evidence type="ECO:0000256" key="5">
    <source>
        <dbReference type="ARBA" id="ARBA00023125"/>
    </source>
</evidence>
<keyword evidence="5" id="KW-0238">DNA-binding</keyword>
<keyword evidence="7" id="KW-0742">SOS response</keyword>
<comment type="similarity">
    <text evidence="1">Belongs to the RecA family.</text>
</comment>
<reference evidence="10 11" key="1">
    <citation type="submission" date="2024-10" db="EMBL/GenBank/DDBJ databases">
        <title>The Natural Products Discovery Center: Release of the First 8490 Sequenced Strains for Exploring Actinobacteria Biosynthetic Diversity.</title>
        <authorList>
            <person name="Kalkreuter E."/>
            <person name="Kautsar S.A."/>
            <person name="Yang D."/>
            <person name="Bader C.D."/>
            <person name="Teijaro C.N."/>
            <person name="Fluegel L."/>
            <person name="Davis C.M."/>
            <person name="Simpson J.R."/>
            <person name="Lauterbach L."/>
            <person name="Steele A.D."/>
            <person name="Gui C."/>
            <person name="Meng S."/>
            <person name="Li G."/>
            <person name="Viehrig K."/>
            <person name="Ye F."/>
            <person name="Su P."/>
            <person name="Kiefer A.F."/>
            <person name="Nichols A."/>
            <person name="Cepeda A.J."/>
            <person name="Yan W."/>
            <person name="Fan B."/>
            <person name="Jiang Y."/>
            <person name="Adhikari A."/>
            <person name="Zheng C.-J."/>
            <person name="Schuster L."/>
            <person name="Cowan T.M."/>
            <person name="Smanski M.J."/>
            <person name="Chevrette M.G."/>
            <person name="De Carvalho L.P.S."/>
            <person name="Shen B."/>
        </authorList>
    </citation>
    <scope>NUCLEOTIDE SEQUENCE [LARGE SCALE GENOMIC DNA]</scope>
    <source>
        <strain evidence="10 11">NPDC050545</strain>
    </source>
</reference>
<name>A0ABW7YJP2_9ACTN</name>
<organism evidence="10 11">
    <name type="scientific">Nonomuraea typhae</name>
    <dbReference type="NCBI Taxonomy" id="2603600"/>
    <lineage>
        <taxon>Bacteria</taxon>
        <taxon>Bacillati</taxon>
        <taxon>Actinomycetota</taxon>
        <taxon>Actinomycetes</taxon>
        <taxon>Streptosporangiales</taxon>
        <taxon>Streptosporangiaceae</taxon>
        <taxon>Nonomuraea</taxon>
    </lineage>
</organism>
<feature type="domain" description="RecA family profile 2" evidence="9">
    <location>
        <begin position="203"/>
        <end position="282"/>
    </location>
</feature>
<dbReference type="InterPro" id="IPR049261">
    <property type="entry name" value="RecA-like_C"/>
</dbReference>
<evidence type="ECO:0000256" key="7">
    <source>
        <dbReference type="ARBA" id="ARBA00023236"/>
    </source>
</evidence>
<dbReference type="Pfam" id="PF00154">
    <property type="entry name" value="RecA_N"/>
    <property type="match status" value="1"/>
</dbReference>
<proteinExistence type="inferred from homology"/>
<evidence type="ECO:0000256" key="4">
    <source>
        <dbReference type="ARBA" id="ARBA00022840"/>
    </source>
</evidence>
<keyword evidence="7" id="KW-0227">DNA damage</keyword>
<dbReference type="InterPro" id="IPR020587">
    <property type="entry name" value="RecA_monomer-monomer_interface"/>
</dbReference>
<evidence type="ECO:0000313" key="11">
    <source>
        <dbReference type="Proteomes" id="UP001612741"/>
    </source>
</evidence>
<evidence type="ECO:0000256" key="3">
    <source>
        <dbReference type="ARBA" id="ARBA00022741"/>
    </source>
</evidence>
<gene>
    <name evidence="10" type="ORF">ACIBG2_01020</name>
</gene>
<dbReference type="Gene3D" id="3.40.50.300">
    <property type="entry name" value="P-loop containing nucleotide triphosphate hydrolases"/>
    <property type="match status" value="1"/>
</dbReference>
<dbReference type="Gene3D" id="3.30.250.10">
    <property type="entry name" value="RecA protein, C-terminal domain"/>
    <property type="match status" value="1"/>
</dbReference>
<dbReference type="InterPro" id="IPR027417">
    <property type="entry name" value="P-loop_NTPase"/>
</dbReference>
<accession>A0ABW7YJP2</accession>
<dbReference type="EMBL" id="JBITGY010000001">
    <property type="protein sequence ID" value="MFI6495932.1"/>
    <property type="molecule type" value="Genomic_DNA"/>
</dbReference>
<dbReference type="Pfam" id="PF21096">
    <property type="entry name" value="RecA_C"/>
    <property type="match status" value="1"/>
</dbReference>
<keyword evidence="4" id="KW-0067">ATP-binding</keyword>
<keyword evidence="6" id="KW-0233">DNA recombination</keyword>
<dbReference type="SUPFAM" id="SSF54752">
    <property type="entry name" value="RecA protein, C-terminal domain"/>
    <property type="match status" value="1"/>
</dbReference>
<keyword evidence="3" id="KW-0547">Nucleotide-binding</keyword>
<sequence length="357" mass="39048">MAIPKEAAALVAKINKEHGEGAVVSGSDMVLGKRYPTGSLGLDIILSGGWPGNQWVEVIGKESNGKTAIVLKTIAENQRLDPDFTTLWIAAEHYDADQAEALGVDNSRVIVVPTQEMEFAYETILSFAESKSIDCAVLDSYPALIPGEEANKAMDESVMAVGARLTGKFFRKAGAATKRALDGSERPFLGIIINQYRDQIGGFSPHGTPQTTPGGNAKNYFFYTRVQVKRDEFIDEKNPAGGKVRVGQKIKIQTIKHKAGPPGQIATISFYFRDAPTSGFKRGDYDIADELVTYGQVYGLIQRAGAYYKIGDQKWGPGREKLAEVLRENREFRQELHEATLSAAAEPDALREDEADE</sequence>
<dbReference type="InterPro" id="IPR049428">
    <property type="entry name" value="RecA-like_N"/>
</dbReference>